<dbReference type="GO" id="GO:0022857">
    <property type="term" value="F:transmembrane transporter activity"/>
    <property type="evidence" value="ECO:0007669"/>
    <property type="project" value="UniProtKB-UniRule"/>
</dbReference>
<dbReference type="OrthoDB" id="9796052at2"/>
<reference evidence="9 10" key="1">
    <citation type="submission" date="2018-07" db="EMBL/GenBank/DDBJ databases">
        <title>Genomic Encyclopedia of Type Strains, Phase IV (KMG-IV): sequencing the most valuable type-strain genomes for metagenomic binning, comparative biology and taxonomic classification.</title>
        <authorList>
            <person name="Goeker M."/>
        </authorList>
    </citation>
    <scope>NUCLEOTIDE SEQUENCE [LARGE SCALE GENOMIC DNA]</scope>
    <source>
        <strain evidence="9 10">DSM 14324</strain>
    </source>
</reference>
<dbReference type="PANTHER" id="PTHR33362:SF2">
    <property type="entry name" value="TRAP TRANSPORTER LARGE PERMEASE PROTEIN"/>
    <property type="match status" value="1"/>
</dbReference>
<name>A0A3D9DSG1_9GAMM</name>
<proteinExistence type="inferred from homology"/>
<dbReference type="GO" id="GO:0005886">
    <property type="term" value="C:plasma membrane"/>
    <property type="evidence" value="ECO:0007669"/>
    <property type="project" value="UniProtKB-SubCell"/>
</dbReference>
<feature type="transmembrane region" description="Helical" evidence="7">
    <location>
        <begin position="6"/>
        <end position="34"/>
    </location>
</feature>
<evidence type="ECO:0000256" key="6">
    <source>
        <dbReference type="ARBA" id="ARBA00023136"/>
    </source>
</evidence>
<feature type="transmembrane region" description="Helical" evidence="7">
    <location>
        <begin position="397"/>
        <end position="416"/>
    </location>
</feature>
<dbReference type="AlphaFoldDB" id="A0A3D9DSG1"/>
<dbReference type="Proteomes" id="UP000256334">
    <property type="component" value="Unassembled WGS sequence"/>
</dbReference>
<keyword evidence="10" id="KW-1185">Reference proteome</keyword>
<sequence>MTALMTVLFVVVMLLGVPIGAALLLGATGAIVALGDMPANIAIMNLFRPMQNFTLVAIPFFIMSGALMMSGVMGQKIIGLASLLVGRFRGGLGQVNVLGSALFGGVSGSAVADASAMGAVMIPWMSREGYPPALSGAITASSSIISVLIPPSIPLLIFATISNSSVADLFMAGVIPGLMLTVMMMGICYLLGYFRHFPISRFLGTPREMGLMVLSALPAIALPIMILALLRLGIATPTEVSVTAVAYALLVRVLIYRDLDLSSLLASTIGTVATTGVVMLVIAASSVVSYVLAAENIPAMISDWALTTLGEPWKIIAMMIVIMLVVGMFIDLSAAILLLGPLFVVLADAIDLSLVQLGVMMTLNLAIGLFTPPVGTTLFIAAALAKKSVGSVARELWPFYLAAALVLLLVSYVPLFTLQ</sequence>
<dbReference type="NCBIfam" id="TIGR00786">
    <property type="entry name" value="dctM"/>
    <property type="match status" value="1"/>
</dbReference>
<keyword evidence="4 7" id="KW-0812">Transmembrane</keyword>
<evidence type="ECO:0000256" key="4">
    <source>
        <dbReference type="ARBA" id="ARBA00022692"/>
    </source>
</evidence>
<feature type="transmembrane region" description="Helical" evidence="7">
    <location>
        <begin position="55"/>
        <end position="78"/>
    </location>
</feature>
<gene>
    <name evidence="9" type="ORF">C8D72_3035</name>
</gene>
<dbReference type="InterPro" id="IPR004681">
    <property type="entry name" value="TRAP_DctM"/>
</dbReference>
<evidence type="ECO:0000313" key="9">
    <source>
        <dbReference type="EMBL" id="REC93687.1"/>
    </source>
</evidence>
<dbReference type="PANTHER" id="PTHR33362">
    <property type="entry name" value="SIALIC ACID TRAP TRANSPORTER PERMEASE PROTEIN SIAT-RELATED"/>
    <property type="match status" value="1"/>
</dbReference>
<keyword evidence="6 7" id="KW-0472">Membrane</keyword>
<accession>A0A3D9DSG1</accession>
<dbReference type="Pfam" id="PF06808">
    <property type="entry name" value="DctM"/>
    <property type="match status" value="1"/>
</dbReference>
<comment type="subcellular location">
    <subcellularLocation>
        <location evidence="1 7">Cell inner membrane</location>
        <topology evidence="1 7">Multi-pass membrane protein</topology>
    </subcellularLocation>
</comment>
<evidence type="ECO:0000256" key="2">
    <source>
        <dbReference type="ARBA" id="ARBA00022475"/>
    </source>
</evidence>
<evidence type="ECO:0000256" key="5">
    <source>
        <dbReference type="ARBA" id="ARBA00022989"/>
    </source>
</evidence>
<feature type="domain" description="TRAP C4-dicarboxylate transport system permease DctM subunit" evidence="8">
    <location>
        <begin position="7"/>
        <end position="415"/>
    </location>
</feature>
<evidence type="ECO:0000259" key="8">
    <source>
        <dbReference type="Pfam" id="PF06808"/>
    </source>
</evidence>
<feature type="transmembrane region" description="Helical" evidence="7">
    <location>
        <begin position="134"/>
        <end position="157"/>
    </location>
</feature>
<dbReference type="RefSeq" id="WP_115855265.1">
    <property type="nucleotide sequence ID" value="NZ_QRDJ01000009.1"/>
</dbReference>
<feature type="transmembrane region" description="Helical" evidence="7">
    <location>
        <begin position="98"/>
        <end position="122"/>
    </location>
</feature>
<keyword evidence="2" id="KW-1003">Cell membrane</keyword>
<dbReference type="InterPro" id="IPR010656">
    <property type="entry name" value="DctM"/>
</dbReference>
<dbReference type="EMBL" id="QRDJ01000009">
    <property type="protein sequence ID" value="REC93687.1"/>
    <property type="molecule type" value="Genomic_DNA"/>
</dbReference>
<evidence type="ECO:0000256" key="1">
    <source>
        <dbReference type="ARBA" id="ARBA00004429"/>
    </source>
</evidence>
<organism evidence="9 10">
    <name type="scientific">Kushneria indalinina DSM 14324</name>
    <dbReference type="NCBI Taxonomy" id="1122140"/>
    <lineage>
        <taxon>Bacteria</taxon>
        <taxon>Pseudomonadati</taxon>
        <taxon>Pseudomonadota</taxon>
        <taxon>Gammaproteobacteria</taxon>
        <taxon>Oceanospirillales</taxon>
        <taxon>Halomonadaceae</taxon>
        <taxon>Kushneria</taxon>
    </lineage>
</organism>
<evidence type="ECO:0000256" key="7">
    <source>
        <dbReference type="RuleBase" id="RU369079"/>
    </source>
</evidence>
<evidence type="ECO:0000313" key="10">
    <source>
        <dbReference type="Proteomes" id="UP000256334"/>
    </source>
</evidence>
<feature type="transmembrane region" description="Helical" evidence="7">
    <location>
        <begin position="211"/>
        <end position="234"/>
    </location>
</feature>
<keyword evidence="7" id="KW-0813">Transport</keyword>
<feature type="transmembrane region" description="Helical" evidence="7">
    <location>
        <begin position="169"/>
        <end position="191"/>
    </location>
</feature>
<dbReference type="PIRSF" id="PIRSF006066">
    <property type="entry name" value="HI0050"/>
    <property type="match status" value="1"/>
</dbReference>
<comment type="similarity">
    <text evidence="7">Belongs to the TRAP transporter large permease family.</text>
</comment>
<keyword evidence="5 7" id="KW-1133">Transmembrane helix</keyword>
<comment type="subunit">
    <text evidence="7">The complex comprises the extracytoplasmic solute receptor protein and the two transmembrane proteins.</text>
</comment>
<feature type="transmembrane region" description="Helical" evidence="7">
    <location>
        <begin position="365"/>
        <end position="385"/>
    </location>
</feature>
<evidence type="ECO:0000256" key="3">
    <source>
        <dbReference type="ARBA" id="ARBA00022519"/>
    </source>
</evidence>
<keyword evidence="3 7" id="KW-0997">Cell inner membrane</keyword>
<comment type="function">
    <text evidence="7">Part of the tripartite ATP-independent periplasmic (TRAP) transport system.</text>
</comment>
<feature type="transmembrane region" description="Helical" evidence="7">
    <location>
        <begin position="240"/>
        <end position="257"/>
    </location>
</feature>
<comment type="caution">
    <text evidence="7">Lacks conserved residue(s) required for the propagation of feature annotation.</text>
</comment>
<protein>
    <recommendedName>
        <fullName evidence="7">TRAP transporter large permease protein</fullName>
    </recommendedName>
</protein>
<feature type="transmembrane region" description="Helical" evidence="7">
    <location>
        <begin position="269"/>
        <end position="293"/>
    </location>
</feature>
<comment type="caution">
    <text evidence="9">The sequence shown here is derived from an EMBL/GenBank/DDBJ whole genome shotgun (WGS) entry which is preliminary data.</text>
</comment>